<organism evidence="2 3">
    <name type="scientific">Sphaerimonospora cavernae</name>
    <dbReference type="NCBI Taxonomy" id="1740611"/>
    <lineage>
        <taxon>Bacteria</taxon>
        <taxon>Bacillati</taxon>
        <taxon>Actinomycetota</taxon>
        <taxon>Actinomycetes</taxon>
        <taxon>Streptosporangiales</taxon>
        <taxon>Streptosporangiaceae</taxon>
        <taxon>Sphaerimonospora</taxon>
    </lineage>
</organism>
<keyword evidence="1" id="KW-0732">Signal</keyword>
<dbReference type="RefSeq" id="WP_394300050.1">
    <property type="nucleotide sequence ID" value="NZ_JBHMQT010000006.1"/>
</dbReference>
<evidence type="ECO:0000256" key="1">
    <source>
        <dbReference type="SAM" id="SignalP"/>
    </source>
</evidence>
<gene>
    <name evidence="2" type="ORF">ACFHYQ_05910</name>
</gene>
<protein>
    <recommendedName>
        <fullName evidence="4">Subtilisin inhibitor domain-containing protein</fullName>
    </recommendedName>
</protein>
<reference evidence="2 3" key="1">
    <citation type="submission" date="2024-09" db="EMBL/GenBank/DDBJ databases">
        <authorList>
            <person name="Sun Q."/>
            <person name="Mori K."/>
        </authorList>
    </citation>
    <scope>NUCLEOTIDE SEQUENCE [LARGE SCALE GENOMIC DNA]</scope>
    <source>
        <strain evidence="2 3">TBRC 1851</strain>
    </source>
</reference>
<accession>A0ABV6U045</accession>
<evidence type="ECO:0000313" key="2">
    <source>
        <dbReference type="EMBL" id="MFC0861830.1"/>
    </source>
</evidence>
<sequence>MALILVVSGGTALPTHAASAQESAQTSVQTSAQANGHKKVLVQLRETGGFAGIDDRVTVYTNGCARFSRRQAPPVNKCLTRGEMRKLRGYLKHLRVGCSEKQPQGADFIKYTLAYHGHRASRYTLPRTWSPVVRQLEKTLQKYAAPA</sequence>
<dbReference type="Proteomes" id="UP001589870">
    <property type="component" value="Unassembled WGS sequence"/>
</dbReference>
<evidence type="ECO:0008006" key="4">
    <source>
        <dbReference type="Google" id="ProtNLM"/>
    </source>
</evidence>
<feature type="signal peptide" evidence="1">
    <location>
        <begin position="1"/>
        <end position="17"/>
    </location>
</feature>
<keyword evidence="3" id="KW-1185">Reference proteome</keyword>
<comment type="caution">
    <text evidence="2">The sequence shown here is derived from an EMBL/GenBank/DDBJ whole genome shotgun (WGS) entry which is preliminary data.</text>
</comment>
<feature type="chain" id="PRO_5046240900" description="Subtilisin inhibitor domain-containing protein" evidence="1">
    <location>
        <begin position="18"/>
        <end position="147"/>
    </location>
</feature>
<name>A0ABV6U045_9ACTN</name>
<proteinExistence type="predicted"/>
<evidence type="ECO:0000313" key="3">
    <source>
        <dbReference type="Proteomes" id="UP001589870"/>
    </source>
</evidence>
<dbReference type="EMBL" id="JBHMQT010000006">
    <property type="protein sequence ID" value="MFC0861830.1"/>
    <property type="molecule type" value="Genomic_DNA"/>
</dbReference>